<protein>
    <submittedName>
        <fullName evidence="1">Uncharacterized protein</fullName>
    </submittedName>
</protein>
<organism evidence="1">
    <name type="scientific">Siphoviridae sp. ctqPo10</name>
    <dbReference type="NCBI Taxonomy" id="2827948"/>
    <lineage>
        <taxon>Viruses</taxon>
        <taxon>Duplodnaviria</taxon>
        <taxon>Heunggongvirae</taxon>
        <taxon>Uroviricota</taxon>
        <taxon>Caudoviricetes</taxon>
    </lineage>
</organism>
<evidence type="ECO:0000313" key="1">
    <source>
        <dbReference type="EMBL" id="DAF54793.1"/>
    </source>
</evidence>
<proteinExistence type="predicted"/>
<sequence length="61" mass="7158">MMHITPGQNKHNCQLCRKKEWLGRCFGKKYGKDVSVNNQPCKCYEFGGTQERLKKIKNNIK</sequence>
<name>A0A8S5SUT9_9CAUD</name>
<reference evidence="1" key="1">
    <citation type="journal article" date="2021" name="Proc. Natl. Acad. Sci. U.S.A.">
        <title>A Catalog of Tens of Thousands of Viruses from Human Metagenomes Reveals Hidden Associations with Chronic Diseases.</title>
        <authorList>
            <person name="Tisza M.J."/>
            <person name="Buck C.B."/>
        </authorList>
    </citation>
    <scope>NUCLEOTIDE SEQUENCE</scope>
    <source>
        <strain evidence="1">CtqPo10</strain>
    </source>
</reference>
<dbReference type="EMBL" id="BK032682">
    <property type="protein sequence ID" value="DAF54793.1"/>
    <property type="molecule type" value="Genomic_DNA"/>
</dbReference>
<accession>A0A8S5SUT9</accession>